<feature type="region of interest" description="Disordered" evidence="1">
    <location>
        <begin position="100"/>
        <end position="119"/>
    </location>
</feature>
<evidence type="ECO:0000259" key="2">
    <source>
        <dbReference type="PROSITE" id="PS51029"/>
    </source>
</evidence>
<dbReference type="OrthoDB" id="6081971at2759"/>
<dbReference type="AlphaFoldDB" id="A0A1I8MCL1"/>
<dbReference type="Proteomes" id="UP001652621">
    <property type="component" value="Unplaced"/>
</dbReference>
<accession>A0A1I8MCL1</accession>
<sequence length="245" mass="29270">MEFELIDFVKANPIMYDKKYRSLHYRERKMAKWNEIARKLRRDPNTLRLKWKSLRDTFKKRLHRKKVDEEDALTSRNWKYHNALMFLKDQYTEVLVDYKSERDEESDQDSQIEHTDPDYTNVEEEFEVENFDLNDYLKKFDSSTQQNTTATTTTAQAASDEPPKKKKFDKETMINEACQEMTALLQSAKHHFTPPSATQTFFNSVAIQVIEAKLNPVDLMRLQQRVLEVVTQEIMTYQQNRTYET</sequence>
<dbReference type="SMART" id="SM00595">
    <property type="entry name" value="MADF"/>
    <property type="match status" value="1"/>
</dbReference>
<name>A0A1I8MCL1_MUSDO</name>
<dbReference type="PANTHER" id="PTHR12243">
    <property type="entry name" value="MADF DOMAIN TRANSCRIPTION FACTOR"/>
    <property type="match status" value="1"/>
</dbReference>
<feature type="region of interest" description="Disordered" evidence="1">
    <location>
        <begin position="142"/>
        <end position="168"/>
    </location>
</feature>
<dbReference type="Pfam" id="PF10545">
    <property type="entry name" value="MADF_DNA_bdg"/>
    <property type="match status" value="1"/>
</dbReference>
<dbReference type="eggNOG" id="ENOG502T9U6">
    <property type="taxonomic scope" value="Eukaryota"/>
</dbReference>
<dbReference type="VEuPathDB" id="VectorBase:MDOMA2_013480"/>
<evidence type="ECO:0000313" key="3">
    <source>
        <dbReference type="EnsemblMetazoa" id="MDOA003523-PA"/>
    </source>
</evidence>
<organism evidence="3">
    <name type="scientific">Musca domestica</name>
    <name type="common">House fly</name>
    <dbReference type="NCBI Taxonomy" id="7370"/>
    <lineage>
        <taxon>Eukaryota</taxon>
        <taxon>Metazoa</taxon>
        <taxon>Ecdysozoa</taxon>
        <taxon>Arthropoda</taxon>
        <taxon>Hexapoda</taxon>
        <taxon>Insecta</taxon>
        <taxon>Pterygota</taxon>
        <taxon>Neoptera</taxon>
        <taxon>Endopterygota</taxon>
        <taxon>Diptera</taxon>
        <taxon>Brachycera</taxon>
        <taxon>Muscomorpha</taxon>
        <taxon>Muscoidea</taxon>
        <taxon>Muscidae</taxon>
        <taxon>Musca</taxon>
    </lineage>
</organism>
<dbReference type="PROSITE" id="PS51029">
    <property type="entry name" value="MADF"/>
    <property type="match status" value="1"/>
</dbReference>
<feature type="compositionally biased region" description="Low complexity" evidence="1">
    <location>
        <begin position="142"/>
        <end position="160"/>
    </location>
</feature>
<dbReference type="InterPro" id="IPR039353">
    <property type="entry name" value="TF_Adf1"/>
</dbReference>
<evidence type="ECO:0000313" key="5">
    <source>
        <dbReference type="RefSeq" id="XP_005191226.1"/>
    </source>
</evidence>
<protein>
    <submittedName>
        <fullName evidence="5">Transcription factor Adf-1</fullName>
    </submittedName>
</protein>
<feature type="domain" description="MADF" evidence="2">
    <location>
        <begin position="4"/>
        <end position="92"/>
    </location>
</feature>
<dbReference type="GeneID" id="101900232"/>
<dbReference type="VEuPathDB" id="VectorBase:MDOA003523"/>
<dbReference type="EnsemblMetazoa" id="MDOA003523-RA">
    <property type="protein sequence ID" value="MDOA003523-PA"/>
    <property type="gene ID" value="MDOA003523"/>
</dbReference>
<evidence type="ECO:0000313" key="4">
    <source>
        <dbReference type="Proteomes" id="UP001652621"/>
    </source>
</evidence>
<reference evidence="3" key="1">
    <citation type="submission" date="2020-05" db="UniProtKB">
        <authorList>
            <consortium name="EnsemblMetazoa"/>
        </authorList>
    </citation>
    <scope>IDENTIFICATION</scope>
    <source>
        <strain evidence="3">Aabys</strain>
    </source>
</reference>
<evidence type="ECO:0000256" key="1">
    <source>
        <dbReference type="SAM" id="MobiDB-lite"/>
    </source>
</evidence>
<dbReference type="InterPro" id="IPR006578">
    <property type="entry name" value="MADF-dom"/>
</dbReference>
<reference evidence="5" key="2">
    <citation type="submission" date="2025-04" db="UniProtKB">
        <authorList>
            <consortium name="RefSeq"/>
        </authorList>
    </citation>
    <scope>IDENTIFICATION</scope>
    <source>
        <strain evidence="5">Aabys</strain>
    </source>
</reference>
<proteinExistence type="predicted"/>
<gene>
    <name evidence="3" type="primary">101900232</name>
    <name evidence="5" type="synonym">LOC101900232</name>
</gene>
<dbReference type="PANTHER" id="PTHR12243:SF67">
    <property type="entry name" value="COREPRESSOR OF PANGOLIN, ISOFORM A-RELATED"/>
    <property type="match status" value="1"/>
</dbReference>
<keyword evidence="4" id="KW-1185">Reference proteome</keyword>
<dbReference type="RefSeq" id="XP_005191226.1">
    <property type="nucleotide sequence ID" value="XM_005191169.2"/>
</dbReference>
<dbReference type="KEGG" id="mde:101900232"/>